<keyword evidence="3 4" id="KW-0067">ATP-binding</keyword>
<dbReference type="EMBL" id="CP063458">
    <property type="protein sequence ID" value="QOV89069.1"/>
    <property type="molecule type" value="Genomic_DNA"/>
</dbReference>
<reference evidence="5 6" key="1">
    <citation type="submission" date="2020-10" db="EMBL/GenBank/DDBJ databases">
        <title>Wide distribution of Phycisphaera-like planctomycetes from WD2101 soil group in peatlands and genome analysis of the first cultivated representative.</title>
        <authorList>
            <person name="Dedysh S.N."/>
            <person name="Beletsky A.V."/>
            <person name="Ivanova A."/>
            <person name="Kulichevskaya I.S."/>
            <person name="Suzina N.E."/>
            <person name="Philippov D.A."/>
            <person name="Rakitin A.L."/>
            <person name="Mardanov A.V."/>
            <person name="Ravin N.V."/>
        </authorList>
    </citation>
    <scope>NUCLEOTIDE SEQUENCE [LARGE SCALE GENOMIC DNA]</scope>
    <source>
        <strain evidence="5 6">M1803</strain>
    </source>
</reference>
<dbReference type="Gene3D" id="3.90.640.10">
    <property type="entry name" value="Actin, Chain A, domain 4"/>
    <property type="match status" value="1"/>
</dbReference>
<evidence type="ECO:0000313" key="6">
    <source>
        <dbReference type="Proteomes" id="UP000593765"/>
    </source>
</evidence>
<organism evidence="5 6">
    <name type="scientific">Humisphaera borealis</name>
    <dbReference type="NCBI Taxonomy" id="2807512"/>
    <lineage>
        <taxon>Bacteria</taxon>
        <taxon>Pseudomonadati</taxon>
        <taxon>Planctomycetota</taxon>
        <taxon>Phycisphaerae</taxon>
        <taxon>Tepidisphaerales</taxon>
        <taxon>Tepidisphaeraceae</taxon>
        <taxon>Humisphaera</taxon>
    </lineage>
</organism>
<dbReference type="RefSeq" id="WP_206292087.1">
    <property type="nucleotide sequence ID" value="NZ_CP063458.1"/>
</dbReference>
<dbReference type="PROSITE" id="PS00329">
    <property type="entry name" value="HSP70_2"/>
    <property type="match status" value="1"/>
</dbReference>
<dbReference type="Proteomes" id="UP000593765">
    <property type="component" value="Chromosome"/>
</dbReference>
<dbReference type="KEGG" id="hbs:IPV69_23075"/>
<evidence type="ECO:0000256" key="4">
    <source>
        <dbReference type="RuleBase" id="RU003322"/>
    </source>
</evidence>
<dbReference type="AlphaFoldDB" id="A0A7M2WUE5"/>
<evidence type="ECO:0000256" key="2">
    <source>
        <dbReference type="ARBA" id="ARBA00022741"/>
    </source>
</evidence>
<sequence>MAGRLAVDFGTSNTLVAVWDAEQGEALPLLLPDLSRNLAVHSPQGDFAEVPLVPSLIHYVDESQKWIGQQVFDQDLYEHPQTFRWSKRYISRRTPIKLHLGSHDITARIAGRDFLSSVLTAAVSGMEIDPQEEEVALTVPVEAYEHYNHWLLSAAEKAGVPHVRLVDEASAAAIGYGATMEIGDIYMIFDFGGGSMDVSVVQADEHEGSRFCRVLGKAGSDLGGATIDEWMFRDVLRRAKLKDAEPDVRKISRKLLVDIERAKELLSVEEKADISVIDMYTGYMVSSDYTRKRFEQMLDVQGLFSQIEQTLNRALEAARLRGVDDDQIKSVFMLGGSSLIPSVQRVLTRIFGGERVMIDRPLEAVACGAAAYIAGAVDIADYIQHDYAIRYLDPVKGAHGYRPIVRRGTQYPTVDPVAKVLVKATQDGQAKLGMSVFEVGEPTGGDAKVELIFDNTGAARVRQVSAEEAGKRTHYWINEKAATFLPTNPPAQPGEARFEVHFGVDANKRLTLSAMDVTTGRYVCQDVPVAKLS</sequence>
<dbReference type="Gene3D" id="3.30.420.40">
    <property type="match status" value="2"/>
</dbReference>
<dbReference type="SUPFAM" id="SSF53067">
    <property type="entry name" value="Actin-like ATPase domain"/>
    <property type="match status" value="2"/>
</dbReference>
<name>A0A7M2WUE5_9BACT</name>
<dbReference type="GO" id="GO:0140662">
    <property type="term" value="F:ATP-dependent protein folding chaperone"/>
    <property type="evidence" value="ECO:0007669"/>
    <property type="project" value="InterPro"/>
</dbReference>
<gene>
    <name evidence="5" type="ORF">IPV69_23075</name>
</gene>
<dbReference type="Gene3D" id="2.60.34.10">
    <property type="entry name" value="Substrate Binding Domain Of DNAk, Chain A, domain 1"/>
    <property type="match status" value="1"/>
</dbReference>
<dbReference type="SUPFAM" id="SSF100920">
    <property type="entry name" value="Heat shock protein 70kD (HSP70), peptide-binding domain"/>
    <property type="match status" value="1"/>
</dbReference>
<dbReference type="Pfam" id="PF00012">
    <property type="entry name" value="HSP70"/>
    <property type="match status" value="1"/>
</dbReference>
<dbReference type="InterPro" id="IPR018181">
    <property type="entry name" value="Heat_shock_70_CS"/>
</dbReference>
<protein>
    <submittedName>
        <fullName evidence="5">Hsp70 family protein</fullName>
    </submittedName>
</protein>
<evidence type="ECO:0000256" key="3">
    <source>
        <dbReference type="ARBA" id="ARBA00022840"/>
    </source>
</evidence>
<dbReference type="InterPro" id="IPR043129">
    <property type="entry name" value="ATPase_NBD"/>
</dbReference>
<dbReference type="PANTHER" id="PTHR19375">
    <property type="entry name" value="HEAT SHOCK PROTEIN 70KDA"/>
    <property type="match status" value="1"/>
</dbReference>
<dbReference type="GO" id="GO:0005524">
    <property type="term" value="F:ATP binding"/>
    <property type="evidence" value="ECO:0007669"/>
    <property type="project" value="UniProtKB-KW"/>
</dbReference>
<comment type="similarity">
    <text evidence="1 4">Belongs to the heat shock protein 70 family.</text>
</comment>
<keyword evidence="2 4" id="KW-0547">Nucleotide-binding</keyword>
<evidence type="ECO:0000256" key="1">
    <source>
        <dbReference type="ARBA" id="ARBA00007381"/>
    </source>
</evidence>
<keyword evidence="6" id="KW-1185">Reference proteome</keyword>
<dbReference type="PRINTS" id="PR00301">
    <property type="entry name" value="HEATSHOCK70"/>
</dbReference>
<proteinExistence type="inferred from homology"/>
<dbReference type="InterPro" id="IPR013126">
    <property type="entry name" value="Hsp_70_fam"/>
</dbReference>
<dbReference type="InterPro" id="IPR029047">
    <property type="entry name" value="HSP70_peptide-bd_sf"/>
</dbReference>
<accession>A0A7M2WUE5</accession>
<evidence type="ECO:0000313" key="5">
    <source>
        <dbReference type="EMBL" id="QOV89069.1"/>
    </source>
</evidence>